<keyword evidence="9" id="KW-1185">Reference proteome</keyword>
<feature type="active site" description="Nucleophile" evidence="5">
    <location>
        <position position="104"/>
    </location>
</feature>
<dbReference type="PROSITE" id="PS51762">
    <property type="entry name" value="GH16_2"/>
    <property type="match status" value="1"/>
</dbReference>
<protein>
    <recommendedName>
        <fullName evidence="6">Xyloglucan endotransglucosylase/hydrolase</fullName>
        <ecNumber evidence="6">2.4.1.207</ecNumber>
    </recommendedName>
</protein>
<evidence type="ECO:0000259" key="7">
    <source>
        <dbReference type="PROSITE" id="PS51762"/>
    </source>
</evidence>
<dbReference type="InterPro" id="IPR010713">
    <property type="entry name" value="XET_C"/>
</dbReference>
<evidence type="ECO:0000256" key="4">
    <source>
        <dbReference type="ARBA" id="ARBA00023295"/>
    </source>
</evidence>
<evidence type="ECO:0000256" key="2">
    <source>
        <dbReference type="ARBA" id="ARBA00022801"/>
    </source>
</evidence>
<dbReference type="InterPro" id="IPR013320">
    <property type="entry name" value="ConA-like_dom_sf"/>
</dbReference>
<comment type="function">
    <text evidence="6">Catalyzes xyloglucan endohydrolysis (XEH) and/or endotransglycosylation (XET). Cleaves and religates xyloglucan polymers, an essential constituent of the primary cell wall, and thereby participates in cell wall construction of growing tissues.</text>
</comment>
<feature type="chain" id="PRO_5044527527" description="Xyloglucan endotransglucosylase/hydrolase" evidence="6">
    <location>
        <begin position="27"/>
        <end position="287"/>
    </location>
</feature>
<evidence type="ECO:0000256" key="6">
    <source>
        <dbReference type="RuleBase" id="RU361120"/>
    </source>
</evidence>
<keyword evidence="6" id="KW-0732">Signal</keyword>
<sequence>MNNYNQLSFLALIILVFGSLVSVISGVRFDDNYNVIWGGDHVRFLNQEQVQLTLDRNSGGAGFGSKLTYGSGFFHMKIKVPNKNSAGVITTFYLISESGGNRDELDFEFLGNNDNKPITLQTNVYTNGQGYREQRVLLWFDPTADFHNYKILWNQHQVVFYVDETPIRVFKNNTNIGVMYPKQPMQVQATIWSATWASPTPIDWSYAPFLAYYQDFNIGGCPLQSGNYEICYSNKYWWNQEKYWKLTHKQQRLYDKVRREHMNYDYCDDRGRYPTPPPECAPNRNGQ</sequence>
<evidence type="ECO:0000313" key="9">
    <source>
        <dbReference type="Proteomes" id="UP001632038"/>
    </source>
</evidence>
<dbReference type="CDD" id="cd02176">
    <property type="entry name" value="GH16_XET"/>
    <property type="match status" value="1"/>
</dbReference>
<reference evidence="9" key="1">
    <citation type="journal article" date="2024" name="IScience">
        <title>Strigolactones Initiate the Formation of Haustorium-like Structures in Castilleja.</title>
        <authorList>
            <person name="Buerger M."/>
            <person name="Peterson D."/>
            <person name="Chory J."/>
        </authorList>
    </citation>
    <scope>NUCLEOTIDE SEQUENCE [LARGE SCALE GENOMIC DNA]</scope>
</reference>
<evidence type="ECO:0000313" key="8">
    <source>
        <dbReference type="EMBL" id="KAL3616331.1"/>
    </source>
</evidence>
<dbReference type="GO" id="GO:0048046">
    <property type="term" value="C:apoplast"/>
    <property type="evidence" value="ECO:0007669"/>
    <property type="project" value="UniProtKB-SubCell"/>
</dbReference>
<gene>
    <name evidence="8" type="ORF">CASFOL_039721</name>
</gene>
<comment type="similarity">
    <text evidence="6">Belongs to the glycosyl hydrolase 16 family.</text>
</comment>
<feature type="active site" description="Proton donor" evidence="5">
    <location>
        <position position="108"/>
    </location>
</feature>
<keyword evidence="2 6" id="KW-0378">Hydrolase</keyword>
<dbReference type="EC" id="2.4.1.207" evidence="6"/>
<dbReference type="GO" id="GO:0016798">
    <property type="term" value="F:hydrolase activity, acting on glycosyl bonds"/>
    <property type="evidence" value="ECO:0007669"/>
    <property type="project" value="UniProtKB-KW"/>
</dbReference>
<keyword evidence="4 6" id="KW-0326">Glycosidase</keyword>
<proteinExistence type="inferred from homology"/>
<dbReference type="InterPro" id="IPR000757">
    <property type="entry name" value="Beta-glucanase-like"/>
</dbReference>
<dbReference type="Gene3D" id="2.60.120.200">
    <property type="match status" value="1"/>
</dbReference>
<comment type="caution">
    <text evidence="8">The sequence shown here is derived from an EMBL/GenBank/DDBJ whole genome shotgun (WGS) entry which is preliminary data.</text>
</comment>
<dbReference type="GO" id="GO:0071555">
    <property type="term" value="P:cell wall organization"/>
    <property type="evidence" value="ECO:0007669"/>
    <property type="project" value="UniProtKB-KW"/>
</dbReference>
<evidence type="ECO:0000256" key="3">
    <source>
        <dbReference type="ARBA" id="ARBA00023157"/>
    </source>
</evidence>
<dbReference type="GO" id="GO:0016762">
    <property type="term" value="F:xyloglucan:xyloglucosyl transferase activity"/>
    <property type="evidence" value="ECO:0007669"/>
    <property type="project" value="UniProtKB-EC"/>
</dbReference>
<name>A0ABD3BH06_9LAMI</name>
<organism evidence="8 9">
    <name type="scientific">Castilleja foliolosa</name>
    <dbReference type="NCBI Taxonomy" id="1961234"/>
    <lineage>
        <taxon>Eukaryota</taxon>
        <taxon>Viridiplantae</taxon>
        <taxon>Streptophyta</taxon>
        <taxon>Embryophyta</taxon>
        <taxon>Tracheophyta</taxon>
        <taxon>Spermatophyta</taxon>
        <taxon>Magnoliopsida</taxon>
        <taxon>eudicotyledons</taxon>
        <taxon>Gunneridae</taxon>
        <taxon>Pentapetalae</taxon>
        <taxon>asterids</taxon>
        <taxon>lamiids</taxon>
        <taxon>Lamiales</taxon>
        <taxon>Orobanchaceae</taxon>
        <taxon>Pedicularideae</taxon>
        <taxon>Castillejinae</taxon>
        <taxon>Castilleja</taxon>
    </lineage>
</organism>
<comment type="PTM">
    <text evidence="6">Contains at least one intrachain disulfide bond essential for its enzymatic activity.</text>
</comment>
<dbReference type="EMBL" id="JAVIJP010000092">
    <property type="protein sequence ID" value="KAL3616331.1"/>
    <property type="molecule type" value="Genomic_DNA"/>
</dbReference>
<keyword evidence="3" id="KW-1015">Disulfide bond</keyword>
<evidence type="ECO:0000256" key="1">
    <source>
        <dbReference type="ARBA" id="ARBA00022679"/>
    </source>
</evidence>
<dbReference type="Pfam" id="PF00722">
    <property type="entry name" value="Glyco_hydro_16"/>
    <property type="match status" value="1"/>
</dbReference>
<dbReference type="AlphaFoldDB" id="A0ABD3BH06"/>
<comment type="subcellular location">
    <subcellularLocation>
        <location evidence="6">Secreted</location>
        <location evidence="6">Cell wall</location>
    </subcellularLocation>
    <subcellularLocation>
        <location evidence="6">Secreted</location>
        <location evidence="6">Extracellular space</location>
        <location evidence="6">Apoplast</location>
    </subcellularLocation>
</comment>
<evidence type="ECO:0000256" key="5">
    <source>
        <dbReference type="PIRSR" id="PIRSR005604-1"/>
    </source>
</evidence>
<feature type="domain" description="GH16" evidence="7">
    <location>
        <begin position="1"/>
        <end position="213"/>
    </location>
</feature>
<keyword evidence="1 6" id="KW-0808">Transferase</keyword>
<dbReference type="Pfam" id="PF06955">
    <property type="entry name" value="XET_C"/>
    <property type="match status" value="1"/>
</dbReference>
<dbReference type="PIRSF" id="PIRSF005604">
    <property type="entry name" value="XET"/>
    <property type="match status" value="1"/>
</dbReference>
<dbReference type="PANTHER" id="PTHR31062">
    <property type="entry name" value="XYLOGLUCAN ENDOTRANSGLUCOSYLASE/HYDROLASE PROTEIN 8-RELATED"/>
    <property type="match status" value="1"/>
</dbReference>
<dbReference type="PRINTS" id="PR00737">
    <property type="entry name" value="GLHYDRLASE16"/>
</dbReference>
<keyword evidence="6" id="KW-0052">Apoplast</keyword>
<dbReference type="InterPro" id="IPR044791">
    <property type="entry name" value="Beta-glucanase/XTH"/>
</dbReference>
<dbReference type="SUPFAM" id="SSF49899">
    <property type="entry name" value="Concanavalin A-like lectins/glucanases"/>
    <property type="match status" value="1"/>
</dbReference>
<feature type="signal peptide" evidence="6">
    <location>
        <begin position="1"/>
        <end position="26"/>
    </location>
</feature>
<dbReference type="Proteomes" id="UP001632038">
    <property type="component" value="Unassembled WGS sequence"/>
</dbReference>
<keyword evidence="6" id="KW-0134">Cell wall</keyword>
<accession>A0ABD3BH06</accession>
<dbReference type="InterPro" id="IPR008264">
    <property type="entry name" value="Beta_glucanase"/>
</dbReference>
<dbReference type="InterPro" id="IPR016455">
    <property type="entry name" value="XTH"/>
</dbReference>
<keyword evidence="6" id="KW-0961">Cell wall biogenesis/degradation</keyword>
<keyword evidence="6" id="KW-0964">Secreted</keyword>